<dbReference type="EMBL" id="NMUH01002184">
    <property type="protein sequence ID" value="MQL98411.1"/>
    <property type="molecule type" value="Genomic_DNA"/>
</dbReference>
<gene>
    <name evidence="2" type="ORF">Taro_031119</name>
</gene>
<keyword evidence="3" id="KW-1185">Reference proteome</keyword>
<protein>
    <submittedName>
        <fullName evidence="2">Uncharacterized protein</fullName>
    </submittedName>
</protein>
<feature type="non-terminal residue" evidence="2">
    <location>
        <position position="241"/>
    </location>
</feature>
<evidence type="ECO:0000256" key="1">
    <source>
        <dbReference type="SAM" id="MobiDB-lite"/>
    </source>
</evidence>
<dbReference type="Proteomes" id="UP000652761">
    <property type="component" value="Unassembled WGS sequence"/>
</dbReference>
<comment type="caution">
    <text evidence="2">The sequence shown here is derived from an EMBL/GenBank/DDBJ whole genome shotgun (WGS) entry which is preliminary data.</text>
</comment>
<sequence>MLGTSRDPGLELSRLRHWKRTSWGPVRLLVSVPPTTSALQVTKDKHKGRENQVENLLSGDPITCKIHRLASTPLPPRATATINVHILSRQVHAVNGTLPRRQQVNGHPWPPTPTHQQQVLFHFRTKPTHHLNKPHIQTTHSTQPTHTGLTTAATTTTHMIRMDPKARNPDVQLKHKSEGVQVRRHRPRRYNTSTGTKPRANSLAHKEPGAPNWRGNHGRRHTTCHVHKTTCMSHTNHVKPH</sequence>
<proteinExistence type="predicted"/>
<reference evidence="2" key="1">
    <citation type="submission" date="2017-07" db="EMBL/GenBank/DDBJ databases">
        <title>Taro Niue Genome Assembly and Annotation.</title>
        <authorList>
            <person name="Atibalentja N."/>
            <person name="Keating K."/>
            <person name="Fields C.J."/>
        </authorList>
    </citation>
    <scope>NUCLEOTIDE SEQUENCE</scope>
    <source>
        <strain evidence="2">Niue_2</strain>
        <tissue evidence="2">Leaf</tissue>
    </source>
</reference>
<evidence type="ECO:0000313" key="3">
    <source>
        <dbReference type="Proteomes" id="UP000652761"/>
    </source>
</evidence>
<evidence type="ECO:0000313" key="2">
    <source>
        <dbReference type="EMBL" id="MQL98411.1"/>
    </source>
</evidence>
<organism evidence="2 3">
    <name type="scientific">Colocasia esculenta</name>
    <name type="common">Wild taro</name>
    <name type="synonym">Arum esculentum</name>
    <dbReference type="NCBI Taxonomy" id="4460"/>
    <lineage>
        <taxon>Eukaryota</taxon>
        <taxon>Viridiplantae</taxon>
        <taxon>Streptophyta</taxon>
        <taxon>Embryophyta</taxon>
        <taxon>Tracheophyta</taxon>
        <taxon>Spermatophyta</taxon>
        <taxon>Magnoliopsida</taxon>
        <taxon>Liliopsida</taxon>
        <taxon>Araceae</taxon>
        <taxon>Aroideae</taxon>
        <taxon>Colocasieae</taxon>
        <taxon>Colocasia</taxon>
    </lineage>
</organism>
<feature type="region of interest" description="Disordered" evidence="1">
    <location>
        <begin position="188"/>
        <end position="219"/>
    </location>
</feature>
<accession>A0A843VN43</accession>
<dbReference type="AlphaFoldDB" id="A0A843VN43"/>
<name>A0A843VN43_COLES</name>